<accession>A0A2P2NDD9</accession>
<evidence type="ECO:0000256" key="1">
    <source>
        <dbReference type="SAM" id="Phobius"/>
    </source>
</evidence>
<protein>
    <submittedName>
        <fullName evidence="2">Uncharacterized protein</fullName>
    </submittedName>
</protein>
<evidence type="ECO:0000313" key="2">
    <source>
        <dbReference type="EMBL" id="MBX40478.1"/>
    </source>
</evidence>
<keyword evidence="1" id="KW-0812">Transmembrane</keyword>
<dbReference type="AlphaFoldDB" id="A0A2P2NDD9"/>
<dbReference type="EMBL" id="GGEC01059994">
    <property type="protein sequence ID" value="MBX40478.1"/>
    <property type="molecule type" value="Transcribed_RNA"/>
</dbReference>
<sequence>MADSVITPSSSSLYILGIACPPLAGWLAGCDCLVF</sequence>
<feature type="transmembrane region" description="Helical" evidence="1">
    <location>
        <begin position="12"/>
        <end position="34"/>
    </location>
</feature>
<keyword evidence="1" id="KW-1133">Transmembrane helix</keyword>
<proteinExistence type="predicted"/>
<keyword evidence="1" id="KW-0472">Membrane</keyword>
<name>A0A2P2NDD9_RHIMU</name>
<reference evidence="2" key="1">
    <citation type="submission" date="2018-02" db="EMBL/GenBank/DDBJ databases">
        <title>Rhizophora mucronata_Transcriptome.</title>
        <authorList>
            <person name="Meera S.P."/>
            <person name="Sreeshan A."/>
            <person name="Augustine A."/>
        </authorList>
    </citation>
    <scope>NUCLEOTIDE SEQUENCE</scope>
    <source>
        <tissue evidence="2">Leaf</tissue>
    </source>
</reference>
<organism evidence="2">
    <name type="scientific">Rhizophora mucronata</name>
    <name type="common">Asiatic mangrove</name>
    <dbReference type="NCBI Taxonomy" id="61149"/>
    <lineage>
        <taxon>Eukaryota</taxon>
        <taxon>Viridiplantae</taxon>
        <taxon>Streptophyta</taxon>
        <taxon>Embryophyta</taxon>
        <taxon>Tracheophyta</taxon>
        <taxon>Spermatophyta</taxon>
        <taxon>Magnoliopsida</taxon>
        <taxon>eudicotyledons</taxon>
        <taxon>Gunneridae</taxon>
        <taxon>Pentapetalae</taxon>
        <taxon>rosids</taxon>
        <taxon>fabids</taxon>
        <taxon>Malpighiales</taxon>
        <taxon>Rhizophoraceae</taxon>
        <taxon>Rhizophora</taxon>
    </lineage>
</organism>